<name>A0A9W9DUZ1_9AGAR</name>
<feature type="compositionally biased region" description="Low complexity" evidence="1">
    <location>
        <begin position="1"/>
        <end position="15"/>
    </location>
</feature>
<evidence type="ECO:0000256" key="1">
    <source>
        <dbReference type="SAM" id="MobiDB-lite"/>
    </source>
</evidence>
<evidence type="ECO:0000313" key="2">
    <source>
        <dbReference type="EMBL" id="KAJ4487669.1"/>
    </source>
</evidence>
<accession>A0A9W9DUZ1</accession>
<dbReference type="EMBL" id="JAOTPV010000002">
    <property type="protein sequence ID" value="KAJ4487669.1"/>
    <property type="molecule type" value="Genomic_DNA"/>
</dbReference>
<dbReference type="AlphaFoldDB" id="A0A9W9DUZ1"/>
<comment type="caution">
    <text evidence="2">The sequence shown here is derived from an EMBL/GenBank/DDBJ whole genome shotgun (WGS) entry which is preliminary data.</text>
</comment>
<evidence type="ECO:0008006" key="4">
    <source>
        <dbReference type="Google" id="ProtNLM"/>
    </source>
</evidence>
<sequence length="158" mass="17775">MADTTNNADDTSDSNVQPIRPSENFNAADADAVIRSCDNAEFRLHKKNLKFLSGGFPPADIESNSNEIVQLTLIALAEAAKKYEVFALIHIYELNLRIFMRQHPRKILTFAARHRELLKAVAPIVVPYLPLSELSTGYRLFTALDHTVYIEDAGYKKL</sequence>
<dbReference type="Proteomes" id="UP001150266">
    <property type="component" value="Unassembled WGS sequence"/>
</dbReference>
<gene>
    <name evidence="2" type="ORF">J3R30DRAFT_3695266</name>
</gene>
<dbReference type="OrthoDB" id="3184970at2759"/>
<proteinExistence type="predicted"/>
<reference evidence="2" key="1">
    <citation type="submission" date="2022-08" db="EMBL/GenBank/DDBJ databases">
        <title>A Global Phylogenomic Analysis of the Shiitake Genus Lentinula.</title>
        <authorList>
            <consortium name="DOE Joint Genome Institute"/>
            <person name="Sierra-Patev S."/>
            <person name="Min B."/>
            <person name="Naranjo-Ortiz M."/>
            <person name="Looney B."/>
            <person name="Konkel Z."/>
            <person name="Slot J.C."/>
            <person name="Sakamoto Y."/>
            <person name="Steenwyk J.L."/>
            <person name="Rokas A."/>
            <person name="Carro J."/>
            <person name="Camarero S."/>
            <person name="Ferreira P."/>
            <person name="Molpeceres G."/>
            <person name="Ruiz-Duenas F.J."/>
            <person name="Serrano A."/>
            <person name="Henrissat B."/>
            <person name="Drula E."/>
            <person name="Hughes K.W."/>
            <person name="Mata J.L."/>
            <person name="Ishikawa N.K."/>
            <person name="Vargas-Isla R."/>
            <person name="Ushijima S."/>
            <person name="Smith C.A."/>
            <person name="Ahrendt S."/>
            <person name="Andreopoulos W."/>
            <person name="He G."/>
            <person name="Labutti K."/>
            <person name="Lipzen A."/>
            <person name="Ng V."/>
            <person name="Riley R."/>
            <person name="Sandor L."/>
            <person name="Barry K."/>
            <person name="Martinez A.T."/>
            <person name="Xiao Y."/>
            <person name="Gibbons J.G."/>
            <person name="Terashima K."/>
            <person name="Grigoriev I.V."/>
            <person name="Hibbett D.S."/>
        </authorList>
    </citation>
    <scope>NUCLEOTIDE SEQUENCE</scope>
    <source>
        <strain evidence="2">JLM2183</strain>
    </source>
</reference>
<organism evidence="2 3">
    <name type="scientific">Lentinula aciculospora</name>
    <dbReference type="NCBI Taxonomy" id="153920"/>
    <lineage>
        <taxon>Eukaryota</taxon>
        <taxon>Fungi</taxon>
        <taxon>Dikarya</taxon>
        <taxon>Basidiomycota</taxon>
        <taxon>Agaricomycotina</taxon>
        <taxon>Agaricomycetes</taxon>
        <taxon>Agaricomycetidae</taxon>
        <taxon>Agaricales</taxon>
        <taxon>Marasmiineae</taxon>
        <taxon>Omphalotaceae</taxon>
        <taxon>Lentinula</taxon>
    </lineage>
</organism>
<keyword evidence="3" id="KW-1185">Reference proteome</keyword>
<feature type="region of interest" description="Disordered" evidence="1">
    <location>
        <begin position="1"/>
        <end position="22"/>
    </location>
</feature>
<protein>
    <recommendedName>
        <fullName evidence="4">BTB domain-containing protein</fullName>
    </recommendedName>
</protein>
<evidence type="ECO:0000313" key="3">
    <source>
        <dbReference type="Proteomes" id="UP001150266"/>
    </source>
</evidence>